<evidence type="ECO:0000256" key="4">
    <source>
        <dbReference type="ARBA" id="ARBA00022692"/>
    </source>
</evidence>
<feature type="transmembrane region" description="Helical" evidence="8">
    <location>
        <begin position="68"/>
        <end position="88"/>
    </location>
</feature>
<dbReference type="InterPro" id="IPR001734">
    <property type="entry name" value="Na/solute_symporter"/>
</dbReference>
<evidence type="ECO:0000313" key="9">
    <source>
        <dbReference type="EMBL" id="UUI02985.1"/>
    </source>
</evidence>
<evidence type="ECO:0000256" key="8">
    <source>
        <dbReference type="SAM" id="Phobius"/>
    </source>
</evidence>
<dbReference type="InterPro" id="IPR038377">
    <property type="entry name" value="Na/Glc_symporter_sf"/>
</dbReference>
<keyword evidence="3" id="KW-0813">Transport</keyword>
<accession>A0ABY5JRQ7</accession>
<keyword evidence="10" id="KW-1185">Reference proteome</keyword>
<dbReference type="PANTHER" id="PTHR48086:SF7">
    <property type="entry name" value="SODIUM-SOLUTE SYMPORTER-RELATED"/>
    <property type="match status" value="1"/>
</dbReference>
<protein>
    <submittedName>
        <fullName evidence="9">Sodium:solute symporter family protein</fullName>
    </submittedName>
</protein>
<feature type="transmembrane region" description="Helical" evidence="8">
    <location>
        <begin position="180"/>
        <end position="199"/>
    </location>
</feature>
<feature type="transmembrane region" description="Helical" evidence="8">
    <location>
        <begin position="257"/>
        <end position="282"/>
    </location>
</feature>
<feature type="transmembrane region" description="Helical" evidence="8">
    <location>
        <begin position="42"/>
        <end position="62"/>
    </location>
</feature>
<dbReference type="RefSeq" id="WP_256708170.1">
    <property type="nucleotide sequence ID" value="NZ_CP101914.1"/>
</dbReference>
<proteinExistence type="inferred from homology"/>
<dbReference type="InterPro" id="IPR050277">
    <property type="entry name" value="Sodium:Solute_Symporter"/>
</dbReference>
<evidence type="ECO:0000256" key="1">
    <source>
        <dbReference type="ARBA" id="ARBA00004141"/>
    </source>
</evidence>
<feature type="transmembrane region" description="Helical" evidence="8">
    <location>
        <begin position="436"/>
        <end position="461"/>
    </location>
</feature>
<evidence type="ECO:0000313" key="10">
    <source>
        <dbReference type="Proteomes" id="UP001059773"/>
    </source>
</evidence>
<dbReference type="Pfam" id="PF00474">
    <property type="entry name" value="SSF"/>
    <property type="match status" value="1"/>
</dbReference>
<keyword evidence="6 8" id="KW-0472">Membrane</keyword>
<dbReference type="EMBL" id="CP101914">
    <property type="protein sequence ID" value="UUI02985.1"/>
    <property type="molecule type" value="Genomic_DNA"/>
</dbReference>
<evidence type="ECO:0000256" key="7">
    <source>
        <dbReference type="RuleBase" id="RU362091"/>
    </source>
</evidence>
<feature type="transmembrane region" description="Helical" evidence="8">
    <location>
        <begin position="302"/>
        <end position="326"/>
    </location>
</feature>
<feature type="transmembrane region" description="Helical" evidence="8">
    <location>
        <begin position="408"/>
        <end position="430"/>
    </location>
</feature>
<evidence type="ECO:0000256" key="6">
    <source>
        <dbReference type="ARBA" id="ARBA00023136"/>
    </source>
</evidence>
<dbReference type="Gene3D" id="1.20.1730.10">
    <property type="entry name" value="Sodium/glucose cotransporter"/>
    <property type="match status" value="1"/>
</dbReference>
<feature type="transmembrane region" description="Helical" evidence="8">
    <location>
        <begin position="219"/>
        <end position="237"/>
    </location>
</feature>
<reference evidence="9" key="1">
    <citation type="submission" date="2022-07" db="EMBL/GenBank/DDBJ databases">
        <title>FELIX.</title>
        <authorList>
            <person name="Wan K.H."/>
            <person name="Park S."/>
            <person name="Lawrence Q."/>
            <person name="Eichenberger J.P."/>
            <person name="Booth B.W."/>
            <person name="Piaggio A.J."/>
            <person name="Chandler J.C."/>
            <person name="Franklin A.B."/>
            <person name="Celniker S.E."/>
        </authorList>
    </citation>
    <scope>NUCLEOTIDE SEQUENCE</scope>
    <source>
        <strain evidence="9">QA-1986 374</strain>
    </source>
</reference>
<comment type="subcellular location">
    <subcellularLocation>
        <location evidence="1">Membrane</location>
        <topology evidence="1">Multi-pass membrane protein</topology>
    </subcellularLocation>
</comment>
<keyword evidence="4 8" id="KW-0812">Transmembrane</keyword>
<organism evidence="9 10">
    <name type="scientific">Oceanobacillus jeddahense</name>
    <dbReference type="NCBI Taxonomy" id="1462527"/>
    <lineage>
        <taxon>Bacteria</taxon>
        <taxon>Bacillati</taxon>
        <taxon>Bacillota</taxon>
        <taxon>Bacilli</taxon>
        <taxon>Bacillales</taxon>
        <taxon>Bacillaceae</taxon>
        <taxon>Oceanobacillus</taxon>
    </lineage>
</organism>
<comment type="similarity">
    <text evidence="2 7">Belongs to the sodium:solute symporter (SSF) (TC 2.A.21) family.</text>
</comment>
<dbReference type="PANTHER" id="PTHR48086">
    <property type="entry name" value="SODIUM/PROLINE SYMPORTER-RELATED"/>
    <property type="match status" value="1"/>
</dbReference>
<feature type="transmembrane region" description="Helical" evidence="8">
    <location>
        <begin position="6"/>
        <end position="21"/>
    </location>
</feature>
<dbReference type="Proteomes" id="UP001059773">
    <property type="component" value="Chromosome"/>
</dbReference>
<evidence type="ECO:0000256" key="3">
    <source>
        <dbReference type="ARBA" id="ARBA00022448"/>
    </source>
</evidence>
<feature type="transmembrane region" description="Helical" evidence="8">
    <location>
        <begin position="347"/>
        <end position="366"/>
    </location>
</feature>
<keyword evidence="5 8" id="KW-1133">Transmembrane helix</keyword>
<dbReference type="CDD" id="cd10322">
    <property type="entry name" value="SLC5sbd"/>
    <property type="match status" value="1"/>
</dbReference>
<dbReference type="PROSITE" id="PS50283">
    <property type="entry name" value="NA_SOLUT_SYMP_3"/>
    <property type="match status" value="1"/>
</dbReference>
<feature type="transmembrane region" description="Helical" evidence="8">
    <location>
        <begin position="151"/>
        <end position="173"/>
    </location>
</feature>
<gene>
    <name evidence="9" type="ORF">NP439_23640</name>
</gene>
<evidence type="ECO:0000256" key="2">
    <source>
        <dbReference type="ARBA" id="ARBA00006434"/>
    </source>
</evidence>
<evidence type="ECO:0000256" key="5">
    <source>
        <dbReference type="ARBA" id="ARBA00022989"/>
    </source>
</evidence>
<feature type="transmembrane region" description="Helical" evidence="8">
    <location>
        <begin position="372"/>
        <end position="396"/>
    </location>
</feature>
<sequence length="480" mass="51688">MALTIFIVYFGFLLIVGPIAAKKMKRKDSSDYILAGRAVPTWLVTGGIIATLINSATLLGYGGSGYSLGISAYFASLGFVAIMMWMGYSFIPRLRRTNIVTLPELFSRMFGWKHKVVAVILVMCRDMGVTAGASVGMAVVLSSVFDLSFDLALIITVFVTLFFTVTGGMWAVMFTDTVQAAFLVIGTTIMIPLAVMYIGGWDTFLNAIPETHTDMWNVGGMQTFGWIVSGALTCVAYQTLIQRGLSADSDKTAKNSFLYAGGIAVVWYMVPFLIGILAFVIFPDITPDDAFLRLSTLFGSVGSILFAVIVVSSCISTLSSTILTTASNISNDIYKQWIKPDADEKSVVRVSRISVVVVAIAGALIARSLPFILELLLTGGRIMAASLAPVLIALVFWARARRAYHSTIWAMIAGALATTIAIIIGSQAGAEEGAVVFVWAIDPILLGLPITLLILIIGTFVETKGKEIMLPDEQEDIVNK</sequence>
<name>A0ABY5JRQ7_9BACI</name>
<feature type="transmembrane region" description="Helical" evidence="8">
    <location>
        <begin position="116"/>
        <end position="145"/>
    </location>
</feature>